<dbReference type="PANTHER" id="PTHR16305">
    <property type="entry name" value="TESTICULAR SOLUBLE ADENYLYL CYCLASE"/>
    <property type="match status" value="1"/>
</dbReference>
<dbReference type="SUPFAM" id="SSF55073">
    <property type="entry name" value="Nucleotide cyclase"/>
    <property type="match status" value="1"/>
</dbReference>
<evidence type="ECO:0000313" key="4">
    <source>
        <dbReference type="EMBL" id="GBG27445.1"/>
    </source>
</evidence>
<dbReference type="Gene3D" id="3.30.70.1230">
    <property type="entry name" value="Nucleotide cyclase"/>
    <property type="match status" value="1"/>
</dbReference>
<feature type="region of interest" description="Disordered" evidence="3">
    <location>
        <begin position="41"/>
        <end position="63"/>
    </location>
</feature>
<sequence>MPLAPHRSLVGDDNGGARLLPMPAQRGARIGDVHASSHLPSLTGTISSNAALSRDEDDADDSTYGQRARLIHNQWQGIAPSTLKRDILAFTPAVVHRILDMEQQRENFEMEKATAARTDGHESRHVGENPDAGHQSRDRESMSSDLGVEVFQQAGNVWPVVAHANCSLMLADVSGFCKLTEEFCAQGADGLDKLQSGINQCFSTLMDVINAYGGDVLHFAGDALIIGWFDMVPCEDTLQNAQRAQSNDGFETARVCEKILDFYKRGKAPDEKLAYMLANRRRLNAIAATRCGLELAATKPRFHDRNLALHVAVASGPLHLYIAGSEGTDFQFMAMGPLFKKLGKALDEANACELVVDSFTAEYTKDFFSASPTDYPEGSAHDLSSQQQQQQQQPSSSSLSFSATGSRDVFYQISSVDNAALDEHLEQCVEQMNATCSPTPPREDDKSGAAQSPDIVQKALMFVPPPLEIDVWSQNASLAVEAEIRDATVIFVKLDGPRIQCALDSEGVPFLHLIDEIVSIAQLALRDFEAMLRQFLVDDKGMVMIFALGVPKCAHFDDPKRGLKCATKFCQDLSRIDVHAYAGVGEVSSSHCVGFDNEFASIKLILRTRDMQRRLNVHYPGSQLKRSSSRLPMKRSSKMDVLEQRGGSLVLLKSEEGGGRSALLRHAAAFAATLKFIPIIISLRPEDHYQPYSALSKIFEMLVKSRQGESQDARGPNQVESIDLILSEWKAVLNTTEMSASAIIETSILSKTEGKGVGWDEDESSRNFAVVRSALVKLFLTKTMRQMLSCDIVIAIDDMHCTDTCSWDILMTLLTTTKLNLFIMGTVQQSRKKNAVAITPTSAAQNAGSSVLTYGEHGLHPTRLQPSAKQQAHRVEYLNTSKIGKLYTIVLPRLRLVDIEIILRERFPEKEWPLSECERVYEVSRGHPFLAIEIARGLVADPSGLDDDQDRSPLSESEDRVETTRKHRDAFTKAFVARLDGLSTAEQRCLKAASVIGPLFDYDTLADILPRSFLRRREDEMTLLDAVLDLLVMESFIRLKAKAACGESDLYEFVHPKLQQACYSLLLRADQITLHKQVASWIARVHQDDLRDHYVSMLYHLLRADAFDKAMDYAVGSVEAYIDAGAFTEAHALLVQISALVKRDKLKGRTLRMVCNSLKQFMSHRGSELEDTMSGSQDTGSGIRQQYYRASHSPNASNKARFLYGDDTSESSAGPMVSVDDLDDSSYPDGMDFITRVFTTNKRPRQLFGRFFSSATSASPSNNDSPAAIFFAELKAFIELLENTIRGQQSQKKATGGKLPSRSSNAGLPASDNEASMPTGQASSSHGTRVCLIQ</sequence>
<feature type="compositionally biased region" description="Polar residues" evidence="3">
    <location>
        <begin position="41"/>
        <end position="51"/>
    </location>
</feature>
<protein>
    <submittedName>
        <fullName evidence="4">Adenylate cyclase type 10</fullName>
    </submittedName>
</protein>
<organism evidence="4 5">
    <name type="scientific">Hondaea fermentalgiana</name>
    <dbReference type="NCBI Taxonomy" id="2315210"/>
    <lineage>
        <taxon>Eukaryota</taxon>
        <taxon>Sar</taxon>
        <taxon>Stramenopiles</taxon>
        <taxon>Bigyra</taxon>
        <taxon>Labyrinthulomycetes</taxon>
        <taxon>Thraustochytrida</taxon>
        <taxon>Thraustochytriidae</taxon>
        <taxon>Hondaea</taxon>
    </lineage>
</organism>
<dbReference type="GO" id="GO:0005737">
    <property type="term" value="C:cytoplasm"/>
    <property type="evidence" value="ECO:0007669"/>
    <property type="project" value="TreeGrafter"/>
</dbReference>
<keyword evidence="2" id="KW-0067">ATP-binding</keyword>
<gene>
    <name evidence="4" type="ORF">FCC1311_036662</name>
</gene>
<feature type="region of interest" description="Disordered" evidence="3">
    <location>
        <begin position="943"/>
        <end position="965"/>
    </location>
</feature>
<dbReference type="InParanoid" id="A0A2R5GA39"/>
<dbReference type="PANTHER" id="PTHR16305:SF28">
    <property type="entry name" value="GUANYLATE CYCLASE DOMAIN-CONTAINING PROTEIN"/>
    <property type="match status" value="1"/>
</dbReference>
<feature type="compositionally biased region" description="Polar residues" evidence="3">
    <location>
        <begin position="1313"/>
        <end position="1327"/>
    </location>
</feature>
<proteinExistence type="predicted"/>
<evidence type="ECO:0000256" key="2">
    <source>
        <dbReference type="ARBA" id="ARBA00022840"/>
    </source>
</evidence>
<dbReference type="GO" id="GO:0004016">
    <property type="term" value="F:adenylate cyclase activity"/>
    <property type="evidence" value="ECO:0007669"/>
    <property type="project" value="TreeGrafter"/>
</dbReference>
<feature type="compositionally biased region" description="Basic and acidic residues" evidence="3">
    <location>
        <begin position="950"/>
        <end position="964"/>
    </location>
</feature>
<dbReference type="GO" id="GO:0005524">
    <property type="term" value="F:ATP binding"/>
    <property type="evidence" value="ECO:0007669"/>
    <property type="project" value="UniProtKB-KW"/>
</dbReference>
<feature type="region of interest" description="Disordered" evidence="3">
    <location>
        <begin position="1288"/>
        <end position="1334"/>
    </location>
</feature>
<evidence type="ECO:0000313" key="5">
    <source>
        <dbReference type="Proteomes" id="UP000241890"/>
    </source>
</evidence>
<dbReference type="InterPro" id="IPR029787">
    <property type="entry name" value="Nucleotide_cyclase"/>
</dbReference>
<keyword evidence="5" id="KW-1185">Reference proteome</keyword>
<feature type="region of interest" description="Disordered" evidence="3">
    <location>
        <begin position="113"/>
        <end position="143"/>
    </location>
</feature>
<feature type="region of interest" description="Disordered" evidence="3">
    <location>
        <begin position="374"/>
        <end position="401"/>
    </location>
</feature>
<dbReference type="Proteomes" id="UP000241890">
    <property type="component" value="Unassembled WGS sequence"/>
</dbReference>
<accession>A0A2R5GA39</accession>
<dbReference type="EMBL" id="BEYU01000031">
    <property type="protein sequence ID" value="GBG27445.1"/>
    <property type="molecule type" value="Genomic_DNA"/>
</dbReference>
<name>A0A2R5GA39_9STRA</name>
<comment type="caution">
    <text evidence="4">The sequence shown here is derived from an EMBL/GenBank/DDBJ whole genome shotgun (WGS) entry which is preliminary data.</text>
</comment>
<evidence type="ECO:0000256" key="1">
    <source>
        <dbReference type="ARBA" id="ARBA00022741"/>
    </source>
</evidence>
<feature type="compositionally biased region" description="Basic and acidic residues" evidence="3">
    <location>
        <begin position="113"/>
        <end position="128"/>
    </location>
</feature>
<evidence type="ECO:0000256" key="3">
    <source>
        <dbReference type="SAM" id="MobiDB-lite"/>
    </source>
</evidence>
<dbReference type="OrthoDB" id="194468at2759"/>
<reference evidence="4 5" key="1">
    <citation type="submission" date="2017-12" db="EMBL/GenBank/DDBJ databases">
        <title>Sequencing, de novo assembly and annotation of complete genome of a new Thraustochytrid species, strain FCC1311.</title>
        <authorList>
            <person name="Sedici K."/>
            <person name="Godart F."/>
            <person name="Aiese Cigliano R."/>
            <person name="Sanseverino W."/>
            <person name="Barakat M."/>
            <person name="Ortet P."/>
            <person name="Marechal E."/>
            <person name="Cagnac O."/>
            <person name="Amato A."/>
        </authorList>
    </citation>
    <scope>NUCLEOTIDE SEQUENCE [LARGE SCALE GENOMIC DNA]</scope>
</reference>
<feature type="compositionally biased region" description="Low complexity" evidence="3">
    <location>
        <begin position="384"/>
        <end position="401"/>
    </location>
</feature>
<keyword evidence="1" id="KW-0547">Nucleotide-binding</keyword>